<name>A0A8S5US28_9CAUD</name>
<organism evidence="1">
    <name type="scientific">Siphoviridae sp. ctPJ52</name>
    <dbReference type="NCBI Taxonomy" id="2825483"/>
    <lineage>
        <taxon>Viruses</taxon>
        <taxon>Duplodnaviria</taxon>
        <taxon>Heunggongvirae</taxon>
        <taxon>Uroviricota</taxon>
        <taxon>Caudoviricetes</taxon>
    </lineage>
</organism>
<dbReference type="EMBL" id="BK016131">
    <property type="protein sequence ID" value="DAF97313.1"/>
    <property type="molecule type" value="Genomic_DNA"/>
</dbReference>
<accession>A0A8S5US28</accession>
<evidence type="ECO:0000313" key="1">
    <source>
        <dbReference type="EMBL" id="DAF97313.1"/>
    </source>
</evidence>
<protein>
    <recommendedName>
        <fullName evidence="2">Phage protein</fullName>
    </recommendedName>
</protein>
<proteinExistence type="predicted"/>
<reference evidence="1" key="1">
    <citation type="journal article" date="2021" name="Proc. Natl. Acad. Sci. U.S.A.">
        <title>A Catalog of Tens of Thousands of Viruses from Human Metagenomes Reveals Hidden Associations with Chronic Diseases.</title>
        <authorList>
            <person name="Tisza M.J."/>
            <person name="Buck C.B."/>
        </authorList>
    </citation>
    <scope>NUCLEOTIDE SEQUENCE</scope>
    <source>
        <strain evidence="1">CtPJ52</strain>
    </source>
</reference>
<evidence type="ECO:0008006" key="2">
    <source>
        <dbReference type="Google" id="ProtNLM"/>
    </source>
</evidence>
<sequence>MLKGTTKSGFKFEIEDKRLNNYELLEAISEVEESPLALPRVIKLLLGDSKAKALKNHVRDDEGFVSADKLSAEIMEIFESQTLKK</sequence>